<dbReference type="KEGG" id="mgot:MgSA37_02196"/>
<organism evidence="1 2">
    <name type="scientific">Mucilaginibacter gotjawali</name>
    <dbReference type="NCBI Taxonomy" id="1550579"/>
    <lineage>
        <taxon>Bacteria</taxon>
        <taxon>Pseudomonadati</taxon>
        <taxon>Bacteroidota</taxon>
        <taxon>Sphingobacteriia</taxon>
        <taxon>Sphingobacteriales</taxon>
        <taxon>Sphingobacteriaceae</taxon>
        <taxon>Mucilaginibacter</taxon>
    </lineage>
</organism>
<dbReference type="AlphaFoldDB" id="A0A110B2L5"/>
<evidence type="ECO:0000313" key="1">
    <source>
        <dbReference type="EMBL" id="BAU54025.1"/>
    </source>
</evidence>
<dbReference type="OrthoDB" id="769822at2"/>
<keyword evidence="2" id="KW-1185">Reference proteome</keyword>
<dbReference type="Proteomes" id="UP000218263">
    <property type="component" value="Chromosome"/>
</dbReference>
<protein>
    <submittedName>
        <fullName evidence="1">Uncharacterized protein</fullName>
    </submittedName>
</protein>
<dbReference type="RefSeq" id="WP_096351820.1">
    <property type="nucleotide sequence ID" value="NZ_AP017313.1"/>
</dbReference>
<name>A0A110B2L5_9SPHI</name>
<evidence type="ECO:0000313" key="2">
    <source>
        <dbReference type="Proteomes" id="UP000218263"/>
    </source>
</evidence>
<dbReference type="EMBL" id="AP017313">
    <property type="protein sequence ID" value="BAU54025.1"/>
    <property type="molecule type" value="Genomic_DNA"/>
</dbReference>
<reference evidence="1 2" key="1">
    <citation type="submission" date="2015-12" db="EMBL/GenBank/DDBJ databases">
        <title>Genome sequence of Mucilaginibacter gotjawali.</title>
        <authorList>
            <person name="Lee J.S."/>
            <person name="Lee K.C."/>
            <person name="Kim K.K."/>
            <person name="Lee B.W."/>
        </authorList>
    </citation>
    <scope>NUCLEOTIDE SEQUENCE [LARGE SCALE GENOMIC DNA]</scope>
    <source>
        <strain evidence="1 2">SA3-7</strain>
    </source>
</reference>
<proteinExistence type="predicted"/>
<gene>
    <name evidence="1" type="ORF">MgSA37_02196</name>
</gene>
<accession>A0A110B2L5</accession>
<sequence>MVLTYDHYASYLIDWCNERGPTFKYYFPLKGGWELWVQADFAAYVLAKDSTYDILREVQIYKDVYQRVDMLFNENAPLVTDKIAIEIKCQTFLSQNDFIAGVGADIAKLAQPKLKVQFQTCQTGVLGIYFTQQAHDWLVTNNFTIIYNYGEVGCAIRKLYP</sequence>